<evidence type="ECO:0000313" key="2">
    <source>
        <dbReference type="WBParaSite" id="maker-unitig_23526-snap-gene-0.3-mRNA-1"/>
    </source>
</evidence>
<dbReference type="WBParaSite" id="maker-unitig_23526-snap-gene-0.3-mRNA-1">
    <property type="protein sequence ID" value="maker-unitig_23526-snap-gene-0.3-mRNA-1"/>
    <property type="gene ID" value="maker-unitig_23526-snap-gene-0.3"/>
</dbReference>
<dbReference type="AlphaFoldDB" id="A0A1I8F7F5"/>
<proteinExistence type="predicted"/>
<dbReference type="Proteomes" id="UP000095280">
    <property type="component" value="Unplaced"/>
</dbReference>
<keyword evidence="1" id="KW-1185">Reference proteome</keyword>
<protein>
    <submittedName>
        <fullName evidence="2">Kazal-like domain-containing protein</fullName>
    </submittedName>
</protein>
<organism evidence="1 2">
    <name type="scientific">Macrostomum lignano</name>
    <dbReference type="NCBI Taxonomy" id="282301"/>
    <lineage>
        <taxon>Eukaryota</taxon>
        <taxon>Metazoa</taxon>
        <taxon>Spiralia</taxon>
        <taxon>Lophotrochozoa</taxon>
        <taxon>Platyhelminthes</taxon>
        <taxon>Rhabditophora</taxon>
        <taxon>Macrostomorpha</taxon>
        <taxon>Macrostomida</taxon>
        <taxon>Macrostomidae</taxon>
        <taxon>Macrostomum</taxon>
    </lineage>
</organism>
<reference evidence="2" key="1">
    <citation type="submission" date="2016-11" db="UniProtKB">
        <authorList>
            <consortium name="WormBaseParasite"/>
        </authorList>
    </citation>
    <scope>IDENTIFICATION</scope>
</reference>
<sequence length="152" mass="16771">TVWPTLHFLPEPVSSGFQLAISYYMHQYYVNFHALLRCLTLQLLGHEMDKDTALEWFREKTSLSLSVAAVAPAAACLLLPMTVSSDQPTPAKRYATFDCPRSCTTAWNDDCYAKLGEKAGEFGAKTSPGGLVCNKQQGDCMAECARKIKAEL</sequence>
<name>A0A1I8F7F5_9PLAT</name>
<accession>A0A1I8F7F5</accession>
<evidence type="ECO:0000313" key="1">
    <source>
        <dbReference type="Proteomes" id="UP000095280"/>
    </source>
</evidence>